<feature type="region of interest" description="Disordered" evidence="2">
    <location>
        <begin position="908"/>
        <end position="1006"/>
    </location>
</feature>
<evidence type="ECO:0000256" key="1">
    <source>
        <dbReference type="SAM" id="Coils"/>
    </source>
</evidence>
<feature type="compositionally biased region" description="Basic and acidic residues" evidence="2">
    <location>
        <begin position="565"/>
        <end position="576"/>
    </location>
</feature>
<feature type="region of interest" description="Disordered" evidence="2">
    <location>
        <begin position="82"/>
        <end position="294"/>
    </location>
</feature>
<evidence type="ECO:0000313" key="3">
    <source>
        <dbReference type="EMBL" id="KAK2176056.1"/>
    </source>
</evidence>
<feature type="compositionally biased region" description="Polar residues" evidence="2">
    <location>
        <begin position="82"/>
        <end position="91"/>
    </location>
</feature>
<sequence>MCYVLKVEAVVSACDIYVKDTLRVSMPPVLSTVSEESTTPCVSEKSGKMAAECGSVERDKARTIKEMLASKGRVVSRITMMSPDSTSQSTAVAPYHPTDGAGAKKRKMKRRKKSRGTKARKAAAARRKLPSRGGSLSSQDASSGVELESLLEEETEMANVSDDDFKPEAKPLSMKDARDKTEAPINQRLRKRGIVTDNILQDQKDSSCKNYKEMDKGDSCRLDHGKTQQMNQTTDKEQSRTRSKRLMEKRKAQQQDKEIAAKKPQKEQKKSQGDKAQNNHTENEGKPLSPCLPSDSKAMEERVCCISSQEVRSCHEEDLEKATDVETMATQEMDCPFGSQIDEYETESQDVNLIHRDDFEDNVESQESKACDEDHNEVEQSKPSKEKGSFKDKKEEPRALQDANPAKKIVDPHGFEDHTKVEDKLDPYGFGDHGENGSTAPKKMVDPYGFEDHAEFGDSIHKKMIGVKQAKKMALQSPDYPNKRRSKDGLLGGAKKLLKIRKSRDDNSFVHETSVTQVKSPKFFKSRHKEQAKSQTMFNSSDDIYTFEPDTDAADVSKKNRKTQKKPERKRDHTATDDELLSDGDGQHKLPKPFSENSFNIRQNKPRTKKGLLKETKLTQEPEHSGVLHTRHCKPTAVDVEKDDEKPKYKLKCLSTLREKFQSSALYDFEEAIATNFGFDADDNGKNVTTAHSENCNKKENAKHFGKGKHASFEDNWKSKARENNDTLHNCLQRTKDESKKPQKDKVTDTYKPKKTQKEKVTDTYKPKKTQKEKVTDTYKPKKTQKEADTYKPKKTQKEKEADAYKPKKTQKEKEVDAYKPILMSHGGDTNVMDATDVDRLTCGDMPDFGQLCRGLIEESEYNFRSVNRQPSKRVNYKDISDSEIDATPSLGVVSECTSTACKQSARRKHIEPGVKPPVRKKHKKSVFSETDEGADTRSEVSWLGSTARRGKPKPARTYRNRAGKVPVHTTTASDSEGILSDQDEAVQKKDMRKKRKVESPRFTEGEDSEAEQLYYRLMNKKCAADKENDPTELTKHRKCTPKRKHFAASFKLQRDDADEISLAESADENMEVLTHVSSSTPRSHRSLGSKSMTSALDKRELDLAEALEVMTKSEDEPEEMYGEKDKGKILSPLEVSIRPRKLFHDSVTAVRTLVHANDDMPEERLDEDEEEMEEEGTTSVSEMGTSLPGDLDIGLNIAGLGKSFGAELQRNLLARKHSVEQLTRHALKVTQRKVTSFWSQQHMSRKHLLSEFRESLLQEVYSLEADCSRCTEAEDKVLNLYTMRDEFMRTLRKLDTVERRQLGTIRETMKEEMQTLQKKLLQQSQQQEMNQVKRAMQTLFM</sequence>
<feature type="coiled-coil region" evidence="1">
    <location>
        <begin position="1300"/>
        <end position="1327"/>
    </location>
</feature>
<protein>
    <submittedName>
        <fullName evidence="3">Uncharacterized protein</fullName>
    </submittedName>
</protein>
<feature type="compositionally biased region" description="Basic and acidic residues" evidence="2">
    <location>
        <begin position="366"/>
        <end position="399"/>
    </location>
</feature>
<feature type="compositionally biased region" description="Polar residues" evidence="2">
    <location>
        <begin position="533"/>
        <end position="543"/>
    </location>
</feature>
<keyword evidence="4" id="KW-1185">Reference proteome</keyword>
<accession>A0AAD9KRA5</accession>
<reference evidence="3" key="1">
    <citation type="journal article" date="2023" name="Mol. Biol. Evol.">
        <title>Third-Generation Sequencing Reveals the Adaptive Role of the Epigenome in Three Deep-Sea Polychaetes.</title>
        <authorList>
            <person name="Perez M."/>
            <person name="Aroh O."/>
            <person name="Sun Y."/>
            <person name="Lan Y."/>
            <person name="Juniper S.K."/>
            <person name="Young C.R."/>
            <person name="Angers B."/>
            <person name="Qian P.Y."/>
        </authorList>
    </citation>
    <scope>NUCLEOTIDE SEQUENCE</scope>
    <source>
        <strain evidence="3">R07B-5</strain>
    </source>
</reference>
<feature type="region of interest" description="Disordered" evidence="2">
    <location>
        <begin position="520"/>
        <end position="631"/>
    </location>
</feature>
<feature type="compositionally biased region" description="Basic and acidic residues" evidence="2">
    <location>
        <begin position="734"/>
        <end position="818"/>
    </location>
</feature>
<organism evidence="3 4">
    <name type="scientific">Ridgeia piscesae</name>
    <name type="common">Tubeworm</name>
    <dbReference type="NCBI Taxonomy" id="27915"/>
    <lineage>
        <taxon>Eukaryota</taxon>
        <taxon>Metazoa</taxon>
        <taxon>Spiralia</taxon>
        <taxon>Lophotrochozoa</taxon>
        <taxon>Annelida</taxon>
        <taxon>Polychaeta</taxon>
        <taxon>Sedentaria</taxon>
        <taxon>Canalipalpata</taxon>
        <taxon>Sabellida</taxon>
        <taxon>Siboglinidae</taxon>
        <taxon>Ridgeia</taxon>
    </lineage>
</organism>
<feature type="compositionally biased region" description="Basic and acidic residues" evidence="2">
    <location>
        <begin position="612"/>
        <end position="626"/>
    </location>
</feature>
<gene>
    <name evidence="3" type="ORF">NP493_685g00014</name>
</gene>
<feature type="compositionally biased region" description="Acidic residues" evidence="2">
    <location>
        <begin position="1162"/>
        <end position="1177"/>
    </location>
</feature>
<name>A0AAD9KRA5_RIDPI</name>
<feature type="region of interest" description="Disordered" evidence="2">
    <location>
        <begin position="1162"/>
        <end position="1186"/>
    </location>
</feature>
<feature type="compositionally biased region" description="Basic and acidic residues" evidence="2">
    <location>
        <begin position="234"/>
        <end position="273"/>
    </location>
</feature>
<feature type="compositionally biased region" description="Basic and acidic residues" evidence="2">
    <location>
        <begin position="408"/>
        <end position="426"/>
    </location>
</feature>
<keyword evidence="1" id="KW-0175">Coiled coil</keyword>
<feature type="compositionally biased region" description="Basic and acidic residues" evidence="2">
    <location>
        <begin position="711"/>
        <end position="726"/>
    </location>
</feature>
<feature type="compositionally biased region" description="Basic and acidic residues" evidence="2">
    <location>
        <begin position="202"/>
        <end position="226"/>
    </location>
</feature>
<dbReference type="EMBL" id="JAODUO010000687">
    <property type="protein sequence ID" value="KAK2176056.1"/>
    <property type="molecule type" value="Genomic_DNA"/>
</dbReference>
<comment type="caution">
    <text evidence="3">The sequence shown here is derived from an EMBL/GenBank/DDBJ whole genome shotgun (WGS) entry which is preliminary data.</text>
</comment>
<feature type="region of interest" description="Disordered" evidence="2">
    <location>
        <begin position="473"/>
        <end position="492"/>
    </location>
</feature>
<feature type="compositionally biased region" description="Basic residues" evidence="2">
    <location>
        <begin position="103"/>
        <end position="130"/>
    </location>
</feature>
<feature type="region of interest" description="Disordered" evidence="2">
    <location>
        <begin position="336"/>
        <end position="446"/>
    </location>
</feature>
<evidence type="ECO:0000256" key="2">
    <source>
        <dbReference type="SAM" id="MobiDB-lite"/>
    </source>
</evidence>
<feature type="region of interest" description="Disordered" evidence="2">
    <location>
        <begin position="687"/>
        <end position="819"/>
    </location>
</feature>
<dbReference type="Proteomes" id="UP001209878">
    <property type="component" value="Unassembled WGS sequence"/>
</dbReference>
<feature type="compositionally biased region" description="Basic and acidic residues" evidence="2">
    <location>
        <begin position="163"/>
        <end position="182"/>
    </location>
</feature>
<proteinExistence type="predicted"/>
<feature type="compositionally biased region" description="Basic residues" evidence="2">
    <location>
        <begin position="949"/>
        <end position="963"/>
    </location>
</feature>
<evidence type="ECO:0000313" key="4">
    <source>
        <dbReference type="Proteomes" id="UP001209878"/>
    </source>
</evidence>
<feature type="region of interest" description="Disordered" evidence="2">
    <location>
        <begin position="1076"/>
        <end position="1095"/>
    </location>
</feature>